<name>A0ABV8VSB2_9NOCA</name>
<organism evidence="1 2">
    <name type="scientific">Nocardia halotolerans</name>
    <dbReference type="NCBI Taxonomy" id="1755878"/>
    <lineage>
        <taxon>Bacteria</taxon>
        <taxon>Bacillati</taxon>
        <taxon>Actinomycetota</taxon>
        <taxon>Actinomycetes</taxon>
        <taxon>Mycobacteriales</taxon>
        <taxon>Nocardiaceae</taxon>
        <taxon>Nocardia</taxon>
    </lineage>
</organism>
<dbReference type="Proteomes" id="UP001595844">
    <property type="component" value="Unassembled WGS sequence"/>
</dbReference>
<protein>
    <submittedName>
        <fullName evidence="1">Uncharacterized protein</fullName>
    </submittedName>
</protein>
<keyword evidence="2" id="KW-1185">Reference proteome</keyword>
<proteinExistence type="predicted"/>
<evidence type="ECO:0000313" key="2">
    <source>
        <dbReference type="Proteomes" id="UP001595844"/>
    </source>
</evidence>
<dbReference type="EMBL" id="JBHSDL010000045">
    <property type="protein sequence ID" value="MFC4377807.1"/>
    <property type="molecule type" value="Genomic_DNA"/>
</dbReference>
<comment type="caution">
    <text evidence="1">The sequence shown here is derived from an EMBL/GenBank/DDBJ whole genome shotgun (WGS) entry which is preliminary data.</text>
</comment>
<sequence length="74" mass="8069">MTEEEGTVSGDLDVMLDDSGKGLVRYRGTERWYTIGNIEAEPPHTWECVADLVKAIKKVAGTRDVAGNAVVFEA</sequence>
<accession>A0ABV8VSB2</accession>
<evidence type="ECO:0000313" key="1">
    <source>
        <dbReference type="EMBL" id="MFC4377807.1"/>
    </source>
</evidence>
<dbReference type="RefSeq" id="WP_378568859.1">
    <property type="nucleotide sequence ID" value="NZ_JBHSDL010000045.1"/>
</dbReference>
<reference evidence="2" key="1">
    <citation type="journal article" date="2019" name="Int. J. Syst. Evol. Microbiol.">
        <title>The Global Catalogue of Microorganisms (GCM) 10K type strain sequencing project: providing services to taxonomists for standard genome sequencing and annotation.</title>
        <authorList>
            <consortium name="The Broad Institute Genomics Platform"/>
            <consortium name="The Broad Institute Genome Sequencing Center for Infectious Disease"/>
            <person name="Wu L."/>
            <person name="Ma J."/>
        </authorList>
    </citation>
    <scope>NUCLEOTIDE SEQUENCE [LARGE SCALE GENOMIC DNA]</scope>
    <source>
        <strain evidence="2">IBRC-M 10490</strain>
    </source>
</reference>
<gene>
    <name evidence="1" type="ORF">ACFO5K_27390</name>
</gene>